<proteinExistence type="predicted"/>
<dbReference type="AlphaFoldDB" id="A0AAW9SVP6"/>
<comment type="caution">
    <text evidence="1">The sequence shown here is derived from an EMBL/GenBank/DDBJ whole genome shotgun (WGS) entry which is preliminary data.</text>
</comment>
<gene>
    <name evidence="1" type="ORF">QP460_010130</name>
</gene>
<evidence type="ECO:0000313" key="2">
    <source>
        <dbReference type="Proteomes" id="UP001223646"/>
    </source>
</evidence>
<reference evidence="1" key="1">
    <citation type="submission" date="2023-05" db="EMBL/GenBank/DDBJ databases">
        <authorList>
            <person name="Du J."/>
        </authorList>
    </citation>
    <scope>NUCLEOTIDE SEQUENCE</scope>
    <source>
        <strain evidence="1">UMB1064</strain>
    </source>
</reference>
<accession>A0AAW9SVP6</accession>
<sequence length="70" mass="7546">MAVHRRPESMMPSHFRLLITRETNAPALATANTGIAMGAAGTSVAIETADASDDLWPRYSPIDALQRGHK</sequence>
<dbReference type="InterPro" id="IPR023214">
    <property type="entry name" value="HAD_sf"/>
</dbReference>
<organism evidence="1 2">
    <name type="scientific">Corynebacterium amycolatum</name>
    <dbReference type="NCBI Taxonomy" id="43765"/>
    <lineage>
        <taxon>Bacteria</taxon>
        <taxon>Bacillati</taxon>
        <taxon>Actinomycetota</taxon>
        <taxon>Actinomycetes</taxon>
        <taxon>Mycobacteriales</taxon>
        <taxon>Corynebacteriaceae</taxon>
        <taxon>Corynebacterium</taxon>
    </lineage>
</organism>
<dbReference type="RefSeq" id="WP_284826829.1">
    <property type="nucleotide sequence ID" value="NZ_JASOOY020000033.1"/>
</dbReference>
<reference evidence="1" key="2">
    <citation type="submission" date="2024-05" db="EMBL/GenBank/DDBJ databases">
        <authorList>
            <person name="Wolfe A."/>
        </authorList>
    </citation>
    <scope>NUCLEOTIDE SEQUENCE</scope>
    <source>
        <strain evidence="1">UMB1064</strain>
    </source>
</reference>
<dbReference type="EMBL" id="JASOOY020000033">
    <property type="protein sequence ID" value="MEO3717942.1"/>
    <property type="molecule type" value="Genomic_DNA"/>
</dbReference>
<name>A0AAW9SVP6_CORAY</name>
<protein>
    <submittedName>
        <fullName evidence="1">Uncharacterized protein</fullName>
    </submittedName>
</protein>
<dbReference type="Proteomes" id="UP001223646">
    <property type="component" value="Unassembled WGS sequence"/>
</dbReference>
<evidence type="ECO:0000313" key="1">
    <source>
        <dbReference type="EMBL" id="MEO3717942.1"/>
    </source>
</evidence>
<dbReference type="Gene3D" id="3.40.50.1000">
    <property type="entry name" value="HAD superfamily/HAD-like"/>
    <property type="match status" value="1"/>
</dbReference>